<name>A0A8C2TPM7_COTJA</name>
<keyword evidence="2" id="KW-1185">Reference proteome</keyword>
<evidence type="ECO:0000313" key="1">
    <source>
        <dbReference type="Ensembl" id="ENSCJPP00005015528.1"/>
    </source>
</evidence>
<dbReference type="Proteomes" id="UP000694412">
    <property type="component" value="Chromosome 19"/>
</dbReference>
<reference evidence="1" key="2">
    <citation type="submission" date="2025-08" db="UniProtKB">
        <authorList>
            <consortium name="Ensembl"/>
        </authorList>
    </citation>
    <scope>IDENTIFICATION</scope>
</reference>
<organism evidence="1 2">
    <name type="scientific">Coturnix japonica</name>
    <name type="common">Japanese quail</name>
    <name type="synonym">Coturnix coturnix japonica</name>
    <dbReference type="NCBI Taxonomy" id="93934"/>
    <lineage>
        <taxon>Eukaryota</taxon>
        <taxon>Metazoa</taxon>
        <taxon>Chordata</taxon>
        <taxon>Craniata</taxon>
        <taxon>Vertebrata</taxon>
        <taxon>Euteleostomi</taxon>
        <taxon>Archelosauria</taxon>
        <taxon>Archosauria</taxon>
        <taxon>Dinosauria</taxon>
        <taxon>Saurischia</taxon>
        <taxon>Theropoda</taxon>
        <taxon>Coelurosauria</taxon>
        <taxon>Aves</taxon>
        <taxon>Neognathae</taxon>
        <taxon>Galloanserae</taxon>
        <taxon>Galliformes</taxon>
        <taxon>Phasianidae</taxon>
        <taxon>Perdicinae</taxon>
        <taxon>Coturnix</taxon>
    </lineage>
</organism>
<accession>A0A8C2TPM7</accession>
<protein>
    <submittedName>
        <fullName evidence="1">Uncharacterized protein</fullName>
    </submittedName>
</protein>
<reference evidence="1" key="1">
    <citation type="submission" date="2015-11" db="EMBL/GenBank/DDBJ databases">
        <authorList>
            <consortium name="International Coturnix japonica Genome Analysis Consortium"/>
            <person name="Warren W."/>
            <person name="Burt D.W."/>
            <person name="Antin P.B."/>
            <person name="Lanford R."/>
            <person name="Gros J."/>
            <person name="Wilson R.K."/>
        </authorList>
    </citation>
    <scope>NUCLEOTIDE SEQUENCE [LARGE SCALE GENOMIC DNA]</scope>
</reference>
<dbReference type="AlphaFoldDB" id="A0A8C2TPM7"/>
<proteinExistence type="predicted"/>
<dbReference type="Ensembl" id="ENSCJPT00005022004.1">
    <property type="protein sequence ID" value="ENSCJPP00005015528.1"/>
    <property type="gene ID" value="ENSCJPG00005012855.1"/>
</dbReference>
<evidence type="ECO:0000313" key="2">
    <source>
        <dbReference type="Proteomes" id="UP000694412"/>
    </source>
</evidence>
<sequence>VALPGRGYGLIMPKKLQQKNLASSKLSVFADDSDDEVSSAVLILAPAHRPFVLFLYLWSFCSHQSFLPWPCRDAGLSSPVLKFVCMVSMCFYRRGLKYLFLPADIKTTSFVLWKNSLSALRVRDRLLSLRAFNKWAVDK</sequence>
<reference evidence="1" key="3">
    <citation type="submission" date="2025-09" db="UniProtKB">
        <authorList>
            <consortium name="Ensembl"/>
        </authorList>
    </citation>
    <scope>IDENTIFICATION</scope>
</reference>